<dbReference type="Proteomes" id="UP001366060">
    <property type="component" value="Unassembled WGS sequence"/>
</dbReference>
<dbReference type="PANTHER" id="PTHR30537">
    <property type="entry name" value="HTH-TYPE TRANSCRIPTIONAL REGULATOR"/>
    <property type="match status" value="1"/>
</dbReference>
<dbReference type="Pfam" id="PF00126">
    <property type="entry name" value="HTH_1"/>
    <property type="match status" value="1"/>
</dbReference>
<dbReference type="SUPFAM" id="SSF53850">
    <property type="entry name" value="Periplasmic binding protein-like II"/>
    <property type="match status" value="1"/>
</dbReference>
<reference evidence="6 7" key="1">
    <citation type="submission" date="2024-02" db="EMBL/GenBank/DDBJ databases">
        <title>Bacteria isolated from the canopy kelp, Nereocystis luetkeana.</title>
        <authorList>
            <person name="Pfister C.A."/>
            <person name="Younker I.T."/>
            <person name="Light S.H."/>
        </authorList>
    </citation>
    <scope>NUCLEOTIDE SEQUENCE [LARGE SCALE GENOMIC DNA]</scope>
    <source>
        <strain evidence="6 7">TI.2.07</strain>
    </source>
</reference>
<keyword evidence="2" id="KW-0805">Transcription regulation</keyword>
<organism evidence="6 7">
    <name type="scientific">Psychromonas arctica</name>
    <dbReference type="NCBI Taxonomy" id="168275"/>
    <lineage>
        <taxon>Bacteria</taxon>
        <taxon>Pseudomonadati</taxon>
        <taxon>Pseudomonadota</taxon>
        <taxon>Gammaproteobacteria</taxon>
        <taxon>Alteromonadales</taxon>
        <taxon>Psychromonadaceae</taxon>
        <taxon>Psychromonas</taxon>
    </lineage>
</organism>
<protein>
    <submittedName>
        <fullName evidence="6">LysR substrate-binding domain-containing protein</fullName>
    </submittedName>
</protein>
<keyword evidence="4" id="KW-0804">Transcription</keyword>
<evidence type="ECO:0000256" key="3">
    <source>
        <dbReference type="ARBA" id="ARBA00023125"/>
    </source>
</evidence>
<name>A0ABU9H965_9GAMM</name>
<evidence type="ECO:0000256" key="1">
    <source>
        <dbReference type="ARBA" id="ARBA00009437"/>
    </source>
</evidence>
<gene>
    <name evidence="6" type="ORF">V6255_04250</name>
</gene>
<evidence type="ECO:0000259" key="5">
    <source>
        <dbReference type="PROSITE" id="PS50931"/>
    </source>
</evidence>
<feature type="domain" description="HTH lysR-type" evidence="5">
    <location>
        <begin position="1"/>
        <end position="59"/>
    </location>
</feature>
<dbReference type="CDD" id="cd08422">
    <property type="entry name" value="PBP2_CrgA_like"/>
    <property type="match status" value="1"/>
</dbReference>
<dbReference type="InterPro" id="IPR000847">
    <property type="entry name" value="LysR_HTH_N"/>
</dbReference>
<dbReference type="PANTHER" id="PTHR30537:SF5">
    <property type="entry name" value="HTH-TYPE TRANSCRIPTIONAL ACTIVATOR TTDR-RELATED"/>
    <property type="match status" value="1"/>
</dbReference>
<proteinExistence type="inferred from homology"/>
<dbReference type="Pfam" id="PF03466">
    <property type="entry name" value="LysR_substrate"/>
    <property type="match status" value="1"/>
</dbReference>
<dbReference type="Gene3D" id="1.10.10.10">
    <property type="entry name" value="Winged helix-like DNA-binding domain superfamily/Winged helix DNA-binding domain"/>
    <property type="match status" value="1"/>
</dbReference>
<dbReference type="InterPro" id="IPR005119">
    <property type="entry name" value="LysR_subst-bd"/>
</dbReference>
<evidence type="ECO:0000256" key="4">
    <source>
        <dbReference type="ARBA" id="ARBA00023163"/>
    </source>
</evidence>
<dbReference type="SUPFAM" id="SSF46785">
    <property type="entry name" value="Winged helix' DNA-binding domain"/>
    <property type="match status" value="1"/>
</dbReference>
<accession>A0ABU9H965</accession>
<keyword evidence="7" id="KW-1185">Reference proteome</keyword>
<evidence type="ECO:0000256" key="2">
    <source>
        <dbReference type="ARBA" id="ARBA00023015"/>
    </source>
</evidence>
<dbReference type="PROSITE" id="PS50931">
    <property type="entry name" value="HTH_LYSR"/>
    <property type="match status" value="1"/>
</dbReference>
<comment type="caution">
    <text evidence="6">The sequence shown here is derived from an EMBL/GenBank/DDBJ whole genome shotgun (WGS) entry which is preliminary data.</text>
</comment>
<evidence type="ECO:0000313" key="7">
    <source>
        <dbReference type="Proteomes" id="UP001366060"/>
    </source>
</evidence>
<evidence type="ECO:0000313" key="6">
    <source>
        <dbReference type="EMBL" id="MEL0658346.1"/>
    </source>
</evidence>
<dbReference type="RefSeq" id="WP_341627016.1">
    <property type="nucleotide sequence ID" value="NZ_JBAKBA010000006.1"/>
</dbReference>
<dbReference type="EMBL" id="JBAKBA010000006">
    <property type="protein sequence ID" value="MEL0658346.1"/>
    <property type="molecule type" value="Genomic_DNA"/>
</dbReference>
<dbReference type="InterPro" id="IPR036390">
    <property type="entry name" value="WH_DNA-bd_sf"/>
</dbReference>
<dbReference type="PRINTS" id="PR00039">
    <property type="entry name" value="HTHLYSR"/>
</dbReference>
<keyword evidence="3" id="KW-0238">DNA-binding</keyword>
<dbReference type="InterPro" id="IPR036388">
    <property type="entry name" value="WH-like_DNA-bd_sf"/>
</dbReference>
<dbReference type="InterPro" id="IPR058163">
    <property type="entry name" value="LysR-type_TF_proteobact-type"/>
</dbReference>
<dbReference type="Gene3D" id="3.40.190.290">
    <property type="match status" value="1"/>
</dbReference>
<sequence>MNNISNIQLFVNVVEEGSFSAVARSMEVTPSAVSRQISQLEKELGARLFQRTTRKQSLTEAGDIYFQHAKRLVDDIEVAKFAVKKLVDKPSGRLRITAEADFALTFIEPILPEFLLLYPEIQISINMNSAQLDLIDENLDLALRIGHLDNSSLTARKLGDSQSVICASPNYLLKHGQPTHPHDLQTHNCLSFNTKISNNRWRFEMANHPIEVSIKGSLSVNSLSFLRKAALKDVGIIMIPKWMVHDELLQETLTPILEKFSIMQPSTPINAIFTNKRQLAPKTRAFIDFLTQRLAKG</sequence>
<comment type="similarity">
    <text evidence="1">Belongs to the LysR transcriptional regulatory family.</text>
</comment>